<comment type="caution">
    <text evidence="2">The sequence shown here is derived from an EMBL/GenBank/DDBJ whole genome shotgun (WGS) entry which is preliminary data.</text>
</comment>
<dbReference type="PANTHER" id="PTHR43404:SF2">
    <property type="entry name" value="LIPOPOLYSACCHARIDE CHOLINEPHOSPHOTRANSFERASE LICD"/>
    <property type="match status" value="1"/>
</dbReference>
<dbReference type="Pfam" id="PF04991">
    <property type="entry name" value="LicD"/>
    <property type="match status" value="1"/>
</dbReference>
<evidence type="ECO:0000259" key="1">
    <source>
        <dbReference type="Pfam" id="PF04991"/>
    </source>
</evidence>
<protein>
    <submittedName>
        <fullName evidence="2">Phosphorylcholine transferase LicD</fullName>
    </submittedName>
</protein>
<dbReference type="GO" id="GO:0016740">
    <property type="term" value="F:transferase activity"/>
    <property type="evidence" value="ECO:0007669"/>
    <property type="project" value="UniProtKB-KW"/>
</dbReference>
<feature type="domain" description="LicD/FKTN/FKRP nucleotidyltransferase" evidence="1">
    <location>
        <begin position="47"/>
        <end position="278"/>
    </location>
</feature>
<organism evidence="2 3">
    <name type="scientific">Blautia hominis</name>
    <dbReference type="NCBI Taxonomy" id="2025493"/>
    <lineage>
        <taxon>Bacteria</taxon>
        <taxon>Bacillati</taxon>
        <taxon>Bacillota</taxon>
        <taxon>Clostridia</taxon>
        <taxon>Lachnospirales</taxon>
        <taxon>Lachnospiraceae</taxon>
        <taxon>Blautia</taxon>
    </lineage>
</organism>
<dbReference type="EMBL" id="BAABYW010000001">
    <property type="protein sequence ID" value="GAA6409255.1"/>
    <property type="molecule type" value="Genomic_DNA"/>
</dbReference>
<evidence type="ECO:0000313" key="2">
    <source>
        <dbReference type="EMBL" id="GAA6409255.1"/>
    </source>
</evidence>
<keyword evidence="3" id="KW-1185">Reference proteome</keyword>
<evidence type="ECO:0000313" key="3">
    <source>
        <dbReference type="Proteomes" id="UP001600943"/>
    </source>
</evidence>
<proteinExistence type="predicted"/>
<name>A0ABQ0BCT2_9FIRM</name>
<dbReference type="Proteomes" id="UP001600943">
    <property type="component" value="Unassembled WGS sequence"/>
</dbReference>
<reference evidence="2 3" key="1">
    <citation type="submission" date="2024-04" db="EMBL/GenBank/DDBJ databases">
        <title>Defined microbial consortia suppress multidrug-resistant proinflammatory Enterobacteriaceae via ecological control.</title>
        <authorList>
            <person name="Furuichi M."/>
            <person name="Kawaguchi T."/>
            <person name="Pust M."/>
            <person name="Yasuma K."/>
            <person name="Plichta D."/>
            <person name="Hasegawa N."/>
            <person name="Ohya T."/>
            <person name="Bhattarai S."/>
            <person name="Sasajima S."/>
            <person name="Aoto Y."/>
            <person name="Tuganbaev T."/>
            <person name="Yaginuma M."/>
            <person name="Ueda M."/>
            <person name="Okahashi N."/>
            <person name="Amafuji K."/>
            <person name="Kiridooshi Y."/>
            <person name="Sugita K."/>
            <person name="Strazar M."/>
            <person name="Skelly A."/>
            <person name="Suda W."/>
            <person name="Hattori M."/>
            <person name="Nakamoto N."/>
            <person name="Caballero S."/>
            <person name="Norman J."/>
            <person name="Olle B."/>
            <person name="Tanoue T."/>
            <person name="Arita M."/>
            <person name="Bucci V."/>
            <person name="Atarashi K."/>
            <person name="Xavier R."/>
            <person name="Honda K."/>
        </authorList>
    </citation>
    <scope>NUCLEOTIDE SEQUENCE [LARGE SCALE GENOMIC DNA]</scope>
    <source>
        <strain evidence="3">k04-0078-D8-1</strain>
    </source>
</reference>
<dbReference type="PANTHER" id="PTHR43404">
    <property type="entry name" value="LIPOPOLYSACCHARIDE CHOLINEPHOSPHOTRANSFERASE LICD"/>
    <property type="match status" value="1"/>
</dbReference>
<sequence length="306" mass="36295">MLFVERMAWWSTPYFSAIMENKTYSMKDLRKLQLVELEILKDFIAICEKHKLPYFATGGTAIGALRHQGFIPWDDDIDICMLREDYDKFMKIAPKEMGEKYIFMSTDTEKRYPLMFGKMIKKGTKFVEDAYQQVNYPLGIFIDIFPYDRTSENEKLRKKHQKKTWFWARLQVLTLIPNPNLPPDVKGWKKKAAEWGCKILHVLFKMVHITPQMCTDKYLKWATHCEDDSDLYIDYSYITGENLMIRIRDSFPTVNYKFEDTEVALVKDFDAFLRPEYGDYMQMPPEDERHNHYASFIDFGDGETGN</sequence>
<dbReference type="InterPro" id="IPR052942">
    <property type="entry name" value="LPS_cholinephosphotransferase"/>
</dbReference>
<keyword evidence="2" id="KW-0808">Transferase</keyword>
<gene>
    <name evidence="2" type="ORF">K040078D81_33720</name>
</gene>
<dbReference type="InterPro" id="IPR007074">
    <property type="entry name" value="LicD/FKTN/FKRP_NTP_transf"/>
</dbReference>
<accession>A0ABQ0BCT2</accession>